<gene>
    <name evidence="2" type="ORF">MHSWG343_08120</name>
</gene>
<name>A0A478FUL7_9MOLU</name>
<dbReference type="Proteomes" id="UP000324831">
    <property type="component" value="Unassembled WGS sequence"/>
</dbReference>
<proteinExistence type="predicted"/>
<keyword evidence="1" id="KW-0812">Transmembrane</keyword>
<keyword evidence="1" id="KW-1133">Transmembrane helix</keyword>
<reference evidence="2 3" key="1">
    <citation type="submission" date="2019-01" db="EMBL/GenBank/DDBJ databases">
        <title>Draft genome sequences of Candidatus Mycoplasma haemohominis SWG34-3 identified from a patient with pyrexia, anemia and liver dysfunction.</title>
        <authorList>
            <person name="Sekizuka T."/>
            <person name="Hattori N."/>
            <person name="Katano H."/>
            <person name="Takuma T."/>
            <person name="Ito T."/>
            <person name="Arai N."/>
            <person name="Yanai R."/>
            <person name="Ishii S."/>
            <person name="Miura Y."/>
            <person name="Tokunaga T."/>
            <person name="Watanabe H."/>
            <person name="Nomura N."/>
            <person name="Eguchi J."/>
            <person name="Arai T."/>
            <person name="Hasegawa H."/>
            <person name="Nakamaki T."/>
            <person name="Wakita T."/>
            <person name="Niki Y."/>
            <person name="Kuroda M."/>
        </authorList>
    </citation>
    <scope>NUCLEOTIDE SEQUENCE [LARGE SCALE GENOMIC DNA]</scope>
    <source>
        <strain evidence="2">SWG34-3</strain>
    </source>
</reference>
<evidence type="ECO:0000313" key="3">
    <source>
        <dbReference type="Proteomes" id="UP000324831"/>
    </source>
</evidence>
<feature type="transmembrane region" description="Helical" evidence="1">
    <location>
        <begin position="6"/>
        <end position="28"/>
    </location>
</feature>
<comment type="caution">
    <text evidence="2">The sequence shown here is derived from an EMBL/GenBank/DDBJ whole genome shotgun (WGS) entry which is preliminary data.</text>
</comment>
<evidence type="ECO:0000313" key="2">
    <source>
        <dbReference type="EMBL" id="GCE63805.1"/>
    </source>
</evidence>
<accession>A0A478FUL7</accession>
<keyword evidence="1" id="KW-0472">Membrane</keyword>
<dbReference type="AlphaFoldDB" id="A0A478FUL7"/>
<dbReference type="EMBL" id="BIMN01000004">
    <property type="protein sequence ID" value="GCE63805.1"/>
    <property type="molecule type" value="Genomic_DNA"/>
</dbReference>
<protein>
    <submittedName>
        <fullName evidence="2">Uncharacterized protein</fullName>
    </submittedName>
</protein>
<evidence type="ECO:0000256" key="1">
    <source>
        <dbReference type="SAM" id="Phobius"/>
    </source>
</evidence>
<sequence>MFSFTKAAITLITGSAVFALLYFGAYALRSRDVSLRVRSGYRNRSGPGRKSSSRWFIKEPILGTFGSDFRGHFIDVHVPTNNSWWNSNYTNIFLKNIEDGTNYRKTSSEFSNVKSVEDLKKKCDEAYKKNTRIDISPINSNLEQYKYENDVWTYCSEEGRVPVTVLEQRDGLKGRSRLSNIYSSRMISTTSEENSVFWRRHAASFYGNKDKTVGLGISAKNEAAGFKQLYETEDRTLDSLRELCEKNYSYFYSDEITDIVKETLRFCSLAGSSDL</sequence>
<organism evidence="2 3">
    <name type="scientific">Candidatus Mycoplasma haematohominis</name>
    <dbReference type="NCBI Taxonomy" id="1494318"/>
    <lineage>
        <taxon>Bacteria</taxon>
        <taxon>Bacillati</taxon>
        <taxon>Mycoplasmatota</taxon>
        <taxon>Mollicutes</taxon>
        <taxon>Mycoplasmataceae</taxon>
        <taxon>Mycoplasma</taxon>
    </lineage>
</organism>